<accession>A0A0V0Y1A4</accession>
<dbReference type="Proteomes" id="UP000054815">
    <property type="component" value="Unassembled WGS sequence"/>
</dbReference>
<evidence type="ECO:0000313" key="2">
    <source>
        <dbReference type="Proteomes" id="UP000054815"/>
    </source>
</evidence>
<dbReference type="AlphaFoldDB" id="A0A0V0Y1A4"/>
<evidence type="ECO:0000313" key="1">
    <source>
        <dbReference type="EMBL" id="KRX93967.1"/>
    </source>
</evidence>
<gene>
    <name evidence="1" type="ORF">T4E_2963</name>
</gene>
<name>A0A0V0Y1A4_TRIPS</name>
<protein>
    <submittedName>
        <fullName evidence="1">Uncharacterized protein</fullName>
    </submittedName>
</protein>
<dbReference type="EMBL" id="JYDU01000079">
    <property type="protein sequence ID" value="KRX93967.1"/>
    <property type="molecule type" value="Genomic_DNA"/>
</dbReference>
<comment type="caution">
    <text evidence="1">The sequence shown here is derived from an EMBL/GenBank/DDBJ whole genome shotgun (WGS) entry which is preliminary data.</text>
</comment>
<proteinExistence type="predicted"/>
<reference evidence="1 2" key="1">
    <citation type="submission" date="2015-01" db="EMBL/GenBank/DDBJ databases">
        <title>Evolution of Trichinella species and genotypes.</title>
        <authorList>
            <person name="Korhonen P.K."/>
            <person name="Edoardo P."/>
            <person name="Giuseppe L.R."/>
            <person name="Gasser R.B."/>
        </authorList>
    </citation>
    <scope>NUCLEOTIDE SEQUENCE [LARGE SCALE GENOMIC DNA]</scope>
    <source>
        <strain evidence="1">ISS141</strain>
    </source>
</reference>
<organism evidence="1 2">
    <name type="scientific">Trichinella pseudospiralis</name>
    <name type="common">Parasitic roundworm</name>
    <dbReference type="NCBI Taxonomy" id="6337"/>
    <lineage>
        <taxon>Eukaryota</taxon>
        <taxon>Metazoa</taxon>
        <taxon>Ecdysozoa</taxon>
        <taxon>Nematoda</taxon>
        <taxon>Enoplea</taxon>
        <taxon>Dorylaimia</taxon>
        <taxon>Trichinellida</taxon>
        <taxon>Trichinellidae</taxon>
        <taxon>Trichinella</taxon>
    </lineage>
</organism>
<sequence>MSFVVEVEAFDDAVMCESPCWQSPSLKRQLWKQIFKLESIKYQTKMSNEKLLKRTTTTQVSFQPIGKSIQRQVPFKVKIKY</sequence>